<feature type="compositionally biased region" description="Basic and acidic residues" evidence="3">
    <location>
        <begin position="591"/>
        <end position="600"/>
    </location>
</feature>
<feature type="compositionally biased region" description="Low complexity" evidence="3">
    <location>
        <begin position="556"/>
        <end position="568"/>
    </location>
</feature>
<keyword evidence="4" id="KW-0812">Transmembrane</keyword>
<evidence type="ECO:0000256" key="3">
    <source>
        <dbReference type="SAM" id="MobiDB-lite"/>
    </source>
</evidence>
<feature type="compositionally biased region" description="Basic and acidic residues" evidence="3">
    <location>
        <begin position="57"/>
        <end position="72"/>
    </location>
</feature>
<dbReference type="GO" id="GO:0000272">
    <property type="term" value="P:polysaccharide catabolic process"/>
    <property type="evidence" value="ECO:0007669"/>
    <property type="project" value="UniProtKB-KW"/>
</dbReference>
<dbReference type="InterPro" id="IPR013783">
    <property type="entry name" value="Ig-like_fold"/>
</dbReference>
<keyword evidence="1" id="KW-0326">Glycosidase</keyword>
<evidence type="ECO:0000313" key="6">
    <source>
        <dbReference type="EMBL" id="MBB5997621.1"/>
    </source>
</evidence>
<feature type="compositionally biased region" description="Basic residues" evidence="3">
    <location>
        <begin position="105"/>
        <end position="114"/>
    </location>
</feature>
<dbReference type="SUPFAM" id="SSF52266">
    <property type="entry name" value="SGNH hydrolase"/>
    <property type="match status" value="1"/>
</dbReference>
<dbReference type="PROSITE" id="PS50853">
    <property type="entry name" value="FN3"/>
    <property type="match status" value="1"/>
</dbReference>
<feature type="region of interest" description="Disordered" evidence="3">
    <location>
        <begin position="157"/>
        <end position="178"/>
    </location>
</feature>
<dbReference type="Gene3D" id="2.60.40.10">
    <property type="entry name" value="Immunoglobulins"/>
    <property type="match status" value="1"/>
</dbReference>
<keyword evidence="2" id="KW-0119">Carbohydrate metabolism</keyword>
<dbReference type="InterPro" id="IPR003961">
    <property type="entry name" value="FN3_dom"/>
</dbReference>
<accession>A0A841EDW2</accession>
<evidence type="ECO:0000256" key="4">
    <source>
        <dbReference type="SAM" id="Phobius"/>
    </source>
</evidence>
<dbReference type="PANTHER" id="PTHR30383">
    <property type="entry name" value="THIOESTERASE 1/PROTEASE 1/LYSOPHOSPHOLIPASE L1"/>
    <property type="match status" value="1"/>
</dbReference>
<reference evidence="6 7" key="1">
    <citation type="submission" date="2020-08" db="EMBL/GenBank/DDBJ databases">
        <title>Sequencing the genomes of 1000 actinobacteria strains.</title>
        <authorList>
            <person name="Klenk H.-P."/>
        </authorList>
    </citation>
    <scope>NUCLEOTIDE SEQUENCE [LARGE SCALE GENOMIC DNA]</scope>
    <source>
        <strain evidence="6 7">DSM 44593</strain>
    </source>
</reference>
<dbReference type="RefSeq" id="WP_312862395.1">
    <property type="nucleotide sequence ID" value="NZ_BAABKT010000005.1"/>
</dbReference>
<dbReference type="GO" id="GO:0016798">
    <property type="term" value="F:hydrolase activity, acting on glycosyl bonds"/>
    <property type="evidence" value="ECO:0007669"/>
    <property type="project" value="UniProtKB-KW"/>
</dbReference>
<keyword evidence="7" id="KW-1185">Reference proteome</keyword>
<keyword evidence="4" id="KW-1133">Transmembrane helix</keyword>
<sequence length="650" mass="66005">MASEHDRPGRTSRFGRLAARIARVVPRRLRDRAAPDTRGAGDAAGSAGGGGEPDGADTGRGREAEEPREPRGAPDAQGGDAAESDAPASSGGAQAGAASAPAAPGRRRLLKRTPRTGAEDTPRFTPTPLGLLGVVAAAMFVTLLLIQSVMGAFRAAGPENAPGGEDPGPPTAAAPPEGTSRVMIVGDSIVQGSTGDFTWRYRLWRHLDGRSGADVDFVGPYDSVVDDVTASPGATGYADADFDTDHAGRWGATAAELADGVGEQVAEYAPHYLLFMAGVNDFFGGRSAGDALSAVRDAVTAARVAESGVRIVLGEVTPVGGSGSDGEINARIARFNAALPGLAAEMSGARSPVAVAGTASGFAPADDTWDGIHPGAGGEVKIAAAFADALAADLRLGDPFPRPLPEVGGGPRTAPEVESEQAAGGVRLSWGPVPGATRYEVLQQRLRPDRDERVRLPLEVADPGAGERPSAVVDGLLAGATYEFVVQPFKGGDGGVRSDPVEVVYDDEPPPAPDRVRVGPGGGRLSWAEVPSATHYEVWRRPLRCRLPDSPPESAPAPTAGAGTAEPPSDTDSGGAGRPGAPSPGTDPAECEPRDGRGPGEGEGWSGAAVVDGATAWSIGGGARGWEFAVRAHRDYVGGGYSATVSGGAP</sequence>
<protein>
    <submittedName>
        <fullName evidence="6">Lysophospholipase L1-like esterase</fullName>
    </submittedName>
</protein>
<proteinExistence type="predicted"/>
<feature type="region of interest" description="Disordered" evidence="3">
    <location>
        <begin position="406"/>
        <end position="429"/>
    </location>
</feature>
<feature type="domain" description="Fibronectin type-III" evidence="5">
    <location>
        <begin position="411"/>
        <end position="509"/>
    </location>
</feature>
<organism evidence="6 7">
    <name type="scientific">Streptomonospora salina</name>
    <dbReference type="NCBI Taxonomy" id="104205"/>
    <lineage>
        <taxon>Bacteria</taxon>
        <taxon>Bacillati</taxon>
        <taxon>Actinomycetota</taxon>
        <taxon>Actinomycetes</taxon>
        <taxon>Streptosporangiales</taxon>
        <taxon>Nocardiopsidaceae</taxon>
        <taxon>Streptomonospora</taxon>
    </lineage>
</organism>
<gene>
    <name evidence="6" type="ORF">HNR25_001372</name>
</gene>
<feature type="transmembrane region" description="Helical" evidence="4">
    <location>
        <begin position="129"/>
        <end position="150"/>
    </location>
</feature>
<dbReference type="SUPFAM" id="SSF49265">
    <property type="entry name" value="Fibronectin type III"/>
    <property type="match status" value="1"/>
</dbReference>
<dbReference type="Gene3D" id="3.40.50.1110">
    <property type="entry name" value="SGNH hydrolase"/>
    <property type="match status" value="1"/>
</dbReference>
<dbReference type="EMBL" id="JACHLY010000001">
    <property type="protein sequence ID" value="MBB5997621.1"/>
    <property type="molecule type" value="Genomic_DNA"/>
</dbReference>
<dbReference type="InterPro" id="IPR036116">
    <property type="entry name" value="FN3_sf"/>
</dbReference>
<dbReference type="SMART" id="SM00060">
    <property type="entry name" value="FN3"/>
    <property type="match status" value="2"/>
</dbReference>
<dbReference type="PANTHER" id="PTHR30383:SF2">
    <property type="entry name" value="CELLULOSE-BINDING PROTEIN"/>
    <property type="match status" value="1"/>
</dbReference>
<dbReference type="InterPro" id="IPR036514">
    <property type="entry name" value="SGNH_hydro_sf"/>
</dbReference>
<feature type="compositionally biased region" description="Low complexity" evidence="3">
    <location>
        <begin position="86"/>
        <end position="104"/>
    </location>
</feature>
<dbReference type="CDD" id="cd00063">
    <property type="entry name" value="FN3"/>
    <property type="match status" value="1"/>
</dbReference>
<dbReference type="InterPro" id="IPR013830">
    <property type="entry name" value="SGNH_hydro"/>
</dbReference>
<dbReference type="AlphaFoldDB" id="A0A841EDW2"/>
<evidence type="ECO:0000256" key="1">
    <source>
        <dbReference type="ARBA" id="ARBA00023295"/>
    </source>
</evidence>
<feature type="region of interest" description="Disordered" evidence="3">
    <location>
        <begin position="1"/>
        <end position="128"/>
    </location>
</feature>
<feature type="region of interest" description="Disordered" evidence="3">
    <location>
        <begin position="490"/>
        <end position="527"/>
    </location>
</feature>
<dbReference type="GO" id="GO:0004622">
    <property type="term" value="F:phosphatidylcholine lysophospholipase activity"/>
    <property type="evidence" value="ECO:0007669"/>
    <property type="project" value="TreeGrafter"/>
</dbReference>
<keyword evidence="2" id="KW-0624">Polysaccharide degradation</keyword>
<evidence type="ECO:0000313" key="7">
    <source>
        <dbReference type="Proteomes" id="UP000578077"/>
    </source>
</evidence>
<keyword evidence="1" id="KW-0378">Hydrolase</keyword>
<keyword evidence="4" id="KW-0472">Membrane</keyword>
<evidence type="ECO:0000259" key="5">
    <source>
        <dbReference type="PROSITE" id="PS50853"/>
    </source>
</evidence>
<dbReference type="InterPro" id="IPR051532">
    <property type="entry name" value="Ester_Hydrolysis_Enzymes"/>
</dbReference>
<dbReference type="Proteomes" id="UP000578077">
    <property type="component" value="Unassembled WGS sequence"/>
</dbReference>
<name>A0A841EDW2_9ACTN</name>
<evidence type="ECO:0000256" key="2">
    <source>
        <dbReference type="ARBA" id="ARBA00023326"/>
    </source>
</evidence>
<comment type="caution">
    <text evidence="6">The sequence shown here is derived from an EMBL/GenBank/DDBJ whole genome shotgun (WGS) entry which is preliminary data.</text>
</comment>
<dbReference type="Pfam" id="PF13472">
    <property type="entry name" value="Lipase_GDSL_2"/>
    <property type="match status" value="1"/>
</dbReference>
<feature type="region of interest" description="Disordered" evidence="3">
    <location>
        <begin position="547"/>
        <end position="609"/>
    </location>
</feature>